<dbReference type="Proteomes" id="UP000007652">
    <property type="component" value="Unassembled WGS sequence"/>
</dbReference>
<dbReference type="STRING" id="857293.CAAU_0198"/>
<evidence type="ECO:0000256" key="9">
    <source>
        <dbReference type="NCBIfam" id="TIGR00152"/>
    </source>
</evidence>
<keyword evidence="3 8" id="KW-0808">Transferase</keyword>
<reference evidence="10 11" key="1">
    <citation type="journal article" date="2011" name="J. Bacteriol.">
        <title>Draft genome sequence of Caloramator australicus strain RC3T, a thermoanaerobe from the Great Artesian Basin of Australia.</title>
        <authorList>
            <person name="Ogg C.D."/>
            <person name="Patel B.K.C."/>
        </authorList>
    </citation>
    <scope>NUCLEOTIDE SEQUENCE [LARGE SCALE GENOMIC DNA]</scope>
    <source>
        <strain evidence="10 11">RC3</strain>
    </source>
</reference>
<dbReference type="UniPathway" id="UPA00241">
    <property type="reaction ID" value="UER00356"/>
</dbReference>
<dbReference type="EMBL" id="CAKP01000007">
    <property type="protein sequence ID" value="CCC57847.1"/>
    <property type="molecule type" value="Genomic_DNA"/>
</dbReference>
<dbReference type="AlphaFoldDB" id="G0V407"/>
<dbReference type="OrthoDB" id="9812943at2"/>
<dbReference type="CDD" id="cd02022">
    <property type="entry name" value="DPCK"/>
    <property type="match status" value="1"/>
</dbReference>
<comment type="catalytic activity">
    <reaction evidence="8">
        <text>3'-dephospho-CoA + ATP = ADP + CoA + H(+)</text>
        <dbReference type="Rhea" id="RHEA:18245"/>
        <dbReference type="ChEBI" id="CHEBI:15378"/>
        <dbReference type="ChEBI" id="CHEBI:30616"/>
        <dbReference type="ChEBI" id="CHEBI:57287"/>
        <dbReference type="ChEBI" id="CHEBI:57328"/>
        <dbReference type="ChEBI" id="CHEBI:456216"/>
        <dbReference type="EC" id="2.7.1.24"/>
    </reaction>
</comment>
<dbReference type="GO" id="GO:0015937">
    <property type="term" value="P:coenzyme A biosynthetic process"/>
    <property type="evidence" value="ECO:0007669"/>
    <property type="project" value="UniProtKB-UniRule"/>
</dbReference>
<sequence length="203" mass="23509">MIVLGLTGGIASGKSTVSQMLKEKGFPIIDADMIAREILKIGEVAFNRVIESFGIQILNPEGEIDRKRLREIVFNDNEKLKTLNEITHPEILKRINEKIKIYDTKGYRLCVVDAALLIETGFYKNVDFVLLVYCDRETQLNRLMNRDGLTYEQAIRMINSQMDFEEKKKYADYIIDNSKDLENTKKQLDYIINSILSMEEMNE</sequence>
<dbReference type="PANTHER" id="PTHR10695:SF46">
    <property type="entry name" value="BIFUNCTIONAL COENZYME A SYNTHASE-RELATED"/>
    <property type="match status" value="1"/>
</dbReference>
<evidence type="ECO:0000256" key="5">
    <source>
        <dbReference type="ARBA" id="ARBA00022777"/>
    </source>
</evidence>
<dbReference type="GO" id="GO:0004140">
    <property type="term" value="F:dephospho-CoA kinase activity"/>
    <property type="evidence" value="ECO:0007669"/>
    <property type="project" value="UniProtKB-UniRule"/>
</dbReference>
<proteinExistence type="inferred from homology"/>
<feature type="binding site" evidence="8">
    <location>
        <begin position="11"/>
        <end position="16"/>
    </location>
    <ligand>
        <name>ATP</name>
        <dbReference type="ChEBI" id="CHEBI:30616"/>
    </ligand>
</feature>
<comment type="pathway">
    <text evidence="8">Cofactor biosynthesis; coenzyme A biosynthesis; CoA from (R)-pantothenate: step 5/5.</text>
</comment>
<dbReference type="GO" id="GO:0005737">
    <property type="term" value="C:cytoplasm"/>
    <property type="evidence" value="ECO:0007669"/>
    <property type="project" value="UniProtKB-SubCell"/>
</dbReference>
<dbReference type="NCBIfam" id="TIGR00152">
    <property type="entry name" value="dephospho-CoA kinase"/>
    <property type="match status" value="1"/>
</dbReference>
<dbReference type="GO" id="GO:0005524">
    <property type="term" value="F:ATP binding"/>
    <property type="evidence" value="ECO:0007669"/>
    <property type="project" value="UniProtKB-UniRule"/>
</dbReference>
<dbReference type="FunFam" id="3.40.50.300:FF:000991">
    <property type="entry name" value="Dephospho-CoA kinase"/>
    <property type="match status" value="1"/>
</dbReference>
<dbReference type="InterPro" id="IPR027417">
    <property type="entry name" value="P-loop_NTPase"/>
</dbReference>
<evidence type="ECO:0000256" key="6">
    <source>
        <dbReference type="ARBA" id="ARBA00022840"/>
    </source>
</evidence>
<evidence type="ECO:0000256" key="8">
    <source>
        <dbReference type="HAMAP-Rule" id="MF_00376"/>
    </source>
</evidence>
<keyword evidence="5 8" id="KW-0418">Kinase</keyword>
<gene>
    <name evidence="8" type="primary">coaE</name>
    <name evidence="10" type="ORF">CAAU_0198</name>
</gene>
<organism evidence="10 11">
    <name type="scientific">Caloramator australicus RC3</name>
    <dbReference type="NCBI Taxonomy" id="857293"/>
    <lineage>
        <taxon>Bacteria</taxon>
        <taxon>Bacillati</taxon>
        <taxon>Bacillota</taxon>
        <taxon>Clostridia</taxon>
        <taxon>Eubacteriales</taxon>
        <taxon>Clostridiaceae</taxon>
        <taxon>Caloramator</taxon>
    </lineage>
</organism>
<comment type="caution">
    <text evidence="10">The sequence shown here is derived from an EMBL/GenBank/DDBJ whole genome shotgun (WGS) entry which is preliminary data.</text>
</comment>
<accession>G0V407</accession>
<keyword evidence="11" id="KW-1185">Reference proteome</keyword>
<keyword evidence="6 8" id="KW-0067">ATP-binding</keyword>
<evidence type="ECO:0000256" key="2">
    <source>
        <dbReference type="ARBA" id="ARBA00022490"/>
    </source>
</evidence>
<dbReference type="InterPro" id="IPR001977">
    <property type="entry name" value="Depp_CoAkinase"/>
</dbReference>
<evidence type="ECO:0000313" key="11">
    <source>
        <dbReference type="Proteomes" id="UP000007652"/>
    </source>
</evidence>
<comment type="similarity">
    <text evidence="1 8">Belongs to the CoaE family.</text>
</comment>
<dbReference type="Pfam" id="PF01121">
    <property type="entry name" value="CoaE"/>
    <property type="match status" value="1"/>
</dbReference>
<evidence type="ECO:0000313" key="10">
    <source>
        <dbReference type="EMBL" id="CCC57847.1"/>
    </source>
</evidence>
<evidence type="ECO:0000256" key="7">
    <source>
        <dbReference type="ARBA" id="ARBA00022993"/>
    </source>
</evidence>
<dbReference type="EC" id="2.7.1.24" evidence="8 9"/>
<dbReference type="HAMAP" id="MF_00376">
    <property type="entry name" value="Dephospho_CoA_kinase"/>
    <property type="match status" value="1"/>
</dbReference>
<dbReference type="PROSITE" id="PS51219">
    <property type="entry name" value="DPCK"/>
    <property type="match status" value="1"/>
</dbReference>
<dbReference type="eggNOG" id="COG0237">
    <property type="taxonomic scope" value="Bacteria"/>
</dbReference>
<evidence type="ECO:0000256" key="3">
    <source>
        <dbReference type="ARBA" id="ARBA00022679"/>
    </source>
</evidence>
<protein>
    <recommendedName>
        <fullName evidence="8 9">Dephospho-CoA kinase</fullName>
        <ecNumber evidence="8 9">2.7.1.24</ecNumber>
    </recommendedName>
    <alternativeName>
        <fullName evidence="8">Dephosphocoenzyme A kinase</fullName>
    </alternativeName>
</protein>
<dbReference type="RefSeq" id="WP_008907570.1">
    <property type="nucleotide sequence ID" value="NZ_CAKP01000007.1"/>
</dbReference>
<dbReference type="SUPFAM" id="SSF52540">
    <property type="entry name" value="P-loop containing nucleoside triphosphate hydrolases"/>
    <property type="match status" value="1"/>
</dbReference>
<name>G0V407_9CLOT</name>
<dbReference type="Gene3D" id="3.40.50.300">
    <property type="entry name" value="P-loop containing nucleotide triphosphate hydrolases"/>
    <property type="match status" value="1"/>
</dbReference>
<evidence type="ECO:0000256" key="4">
    <source>
        <dbReference type="ARBA" id="ARBA00022741"/>
    </source>
</evidence>
<comment type="subcellular location">
    <subcellularLocation>
        <location evidence="8">Cytoplasm</location>
    </subcellularLocation>
</comment>
<evidence type="ECO:0000256" key="1">
    <source>
        <dbReference type="ARBA" id="ARBA00009018"/>
    </source>
</evidence>
<comment type="function">
    <text evidence="8">Catalyzes the phosphorylation of the 3'-hydroxyl group of dephosphocoenzyme A to form coenzyme A.</text>
</comment>
<keyword evidence="4 8" id="KW-0547">Nucleotide-binding</keyword>
<dbReference type="PANTHER" id="PTHR10695">
    <property type="entry name" value="DEPHOSPHO-COA KINASE-RELATED"/>
    <property type="match status" value="1"/>
</dbReference>
<keyword evidence="7 8" id="KW-0173">Coenzyme A biosynthesis</keyword>
<keyword evidence="2 8" id="KW-0963">Cytoplasm</keyword>